<sequence length="185" mass="19699">MPGRIVCLLLALVLSACMATGSVKRVPQADLAAEPYRLDSGDRLRVVVFGQADLSNSFAVDQGGHIAMPLVGTIPARGATTQELAGRIATALRGGFLRDPDVSVEIEQYRPFFIMGEVRAPGQYVYVAGMTAQTAVAIAGGFTPRASEGDAEITRAIDGEVMRGRVALTAPIRPGDTIRIRQRLF</sequence>
<dbReference type="Pfam" id="PF02563">
    <property type="entry name" value="Poly_export"/>
    <property type="match status" value="1"/>
</dbReference>
<proteinExistence type="predicted"/>
<dbReference type="InterPro" id="IPR019554">
    <property type="entry name" value="Soluble_ligand-bd"/>
</dbReference>
<dbReference type="Pfam" id="PF10531">
    <property type="entry name" value="SLBB"/>
    <property type="match status" value="1"/>
</dbReference>
<dbReference type="PANTHER" id="PTHR33619:SF3">
    <property type="entry name" value="POLYSACCHARIDE EXPORT PROTEIN GFCE-RELATED"/>
    <property type="match status" value="1"/>
</dbReference>
<dbReference type="EMBL" id="JADZLT010000056">
    <property type="protein sequence ID" value="MBH0239963.1"/>
    <property type="molecule type" value="Genomic_DNA"/>
</dbReference>
<evidence type="ECO:0000313" key="6">
    <source>
        <dbReference type="Proteomes" id="UP000631694"/>
    </source>
</evidence>
<reference evidence="5" key="1">
    <citation type="submission" date="2020-12" db="EMBL/GenBank/DDBJ databases">
        <title>Methylobrevis albus sp. nov., isolated from fresh water lack sediment.</title>
        <authorList>
            <person name="Zou Q."/>
        </authorList>
    </citation>
    <scope>NUCLEOTIDE SEQUENCE</scope>
    <source>
        <strain evidence="5">L22</strain>
    </source>
</reference>
<feature type="domain" description="Soluble ligand binding" evidence="4">
    <location>
        <begin position="112"/>
        <end position="162"/>
    </location>
</feature>
<evidence type="ECO:0000256" key="1">
    <source>
        <dbReference type="ARBA" id="ARBA00022729"/>
    </source>
</evidence>
<dbReference type="Gene3D" id="3.30.1950.10">
    <property type="entry name" value="wza like domain"/>
    <property type="match status" value="1"/>
</dbReference>
<feature type="domain" description="Polysaccharide export protein N-terminal" evidence="3">
    <location>
        <begin position="33"/>
        <end position="106"/>
    </location>
</feature>
<dbReference type="RefSeq" id="WP_197313030.1">
    <property type="nucleotide sequence ID" value="NZ_JADZLT010000056.1"/>
</dbReference>
<dbReference type="InterPro" id="IPR003715">
    <property type="entry name" value="Poly_export_N"/>
</dbReference>
<dbReference type="PROSITE" id="PS51257">
    <property type="entry name" value="PROKAR_LIPOPROTEIN"/>
    <property type="match status" value="1"/>
</dbReference>
<dbReference type="Gene3D" id="3.10.560.10">
    <property type="entry name" value="Outer membrane lipoprotein wza domain like"/>
    <property type="match status" value="1"/>
</dbReference>
<dbReference type="PANTHER" id="PTHR33619">
    <property type="entry name" value="POLYSACCHARIDE EXPORT PROTEIN GFCE-RELATED"/>
    <property type="match status" value="1"/>
</dbReference>
<name>A0A931MY39_9HYPH</name>
<feature type="signal peptide" evidence="2">
    <location>
        <begin position="1"/>
        <end position="19"/>
    </location>
</feature>
<comment type="caution">
    <text evidence="5">The sequence shown here is derived from an EMBL/GenBank/DDBJ whole genome shotgun (WGS) entry which is preliminary data.</text>
</comment>
<organism evidence="5 6">
    <name type="scientific">Methylobrevis albus</name>
    <dbReference type="NCBI Taxonomy" id="2793297"/>
    <lineage>
        <taxon>Bacteria</taxon>
        <taxon>Pseudomonadati</taxon>
        <taxon>Pseudomonadota</taxon>
        <taxon>Alphaproteobacteria</taxon>
        <taxon>Hyphomicrobiales</taxon>
        <taxon>Pleomorphomonadaceae</taxon>
        <taxon>Methylobrevis</taxon>
    </lineage>
</organism>
<dbReference type="Proteomes" id="UP000631694">
    <property type="component" value="Unassembled WGS sequence"/>
</dbReference>
<evidence type="ECO:0000313" key="5">
    <source>
        <dbReference type="EMBL" id="MBH0239963.1"/>
    </source>
</evidence>
<dbReference type="AlphaFoldDB" id="A0A931MY39"/>
<accession>A0A931MY39</accession>
<protein>
    <submittedName>
        <fullName evidence="5">Polysaccharide export protein</fullName>
    </submittedName>
</protein>
<evidence type="ECO:0000259" key="4">
    <source>
        <dbReference type="Pfam" id="PF10531"/>
    </source>
</evidence>
<gene>
    <name evidence="5" type="ORF">I5731_19235</name>
</gene>
<evidence type="ECO:0000256" key="2">
    <source>
        <dbReference type="SAM" id="SignalP"/>
    </source>
</evidence>
<dbReference type="GO" id="GO:0015159">
    <property type="term" value="F:polysaccharide transmembrane transporter activity"/>
    <property type="evidence" value="ECO:0007669"/>
    <property type="project" value="InterPro"/>
</dbReference>
<feature type="chain" id="PRO_5037250441" evidence="2">
    <location>
        <begin position="20"/>
        <end position="185"/>
    </location>
</feature>
<keyword evidence="6" id="KW-1185">Reference proteome</keyword>
<dbReference type="InterPro" id="IPR049712">
    <property type="entry name" value="Poly_export"/>
</dbReference>
<evidence type="ECO:0000259" key="3">
    <source>
        <dbReference type="Pfam" id="PF02563"/>
    </source>
</evidence>
<keyword evidence="1 2" id="KW-0732">Signal</keyword>